<dbReference type="PIRSF" id="PIRSF000303">
    <property type="entry name" value="Glutathion_perox"/>
    <property type="match status" value="1"/>
</dbReference>
<evidence type="ECO:0000313" key="6">
    <source>
        <dbReference type="EMBL" id="MFD1399916.1"/>
    </source>
</evidence>
<dbReference type="Pfam" id="PF00255">
    <property type="entry name" value="GSHPx"/>
    <property type="match status" value="1"/>
</dbReference>
<proteinExistence type="inferred from homology"/>
<keyword evidence="7" id="KW-1185">Reference proteome</keyword>
<dbReference type="PANTHER" id="PTHR11592:SF44">
    <property type="entry name" value="GLUTATHIONE PEROXIDASE"/>
    <property type="match status" value="1"/>
</dbReference>
<gene>
    <name evidence="6" type="ORF">ACFQ41_11405</name>
</gene>
<evidence type="ECO:0000259" key="5">
    <source>
        <dbReference type="PROSITE" id="PS51352"/>
    </source>
</evidence>
<organism evidence="6 7">
    <name type="scientific">Lacticaseibacillus suilingensis</name>
    <dbReference type="NCBI Taxonomy" id="2799577"/>
    <lineage>
        <taxon>Bacteria</taxon>
        <taxon>Bacillati</taxon>
        <taxon>Bacillota</taxon>
        <taxon>Bacilli</taxon>
        <taxon>Lactobacillales</taxon>
        <taxon>Lactobacillaceae</taxon>
        <taxon>Lacticaseibacillus</taxon>
    </lineage>
</organism>
<evidence type="ECO:0000256" key="1">
    <source>
        <dbReference type="ARBA" id="ARBA00006926"/>
    </source>
</evidence>
<comment type="caution">
    <text evidence="6">The sequence shown here is derived from an EMBL/GenBank/DDBJ whole genome shotgun (WGS) entry which is preliminary data.</text>
</comment>
<dbReference type="PROSITE" id="PS51355">
    <property type="entry name" value="GLUTATHIONE_PEROXID_3"/>
    <property type="match status" value="1"/>
</dbReference>
<feature type="domain" description="Thioredoxin" evidence="5">
    <location>
        <begin position="1"/>
        <end position="157"/>
    </location>
</feature>
<dbReference type="InterPro" id="IPR036249">
    <property type="entry name" value="Thioredoxin-like_sf"/>
</dbReference>
<dbReference type="InterPro" id="IPR013766">
    <property type="entry name" value="Thioredoxin_domain"/>
</dbReference>
<accession>A0ABW4BIS6</accession>
<dbReference type="GO" id="GO:0004601">
    <property type="term" value="F:peroxidase activity"/>
    <property type="evidence" value="ECO:0007669"/>
    <property type="project" value="UniProtKB-KW"/>
</dbReference>
<dbReference type="SUPFAM" id="SSF52833">
    <property type="entry name" value="Thioredoxin-like"/>
    <property type="match status" value="1"/>
</dbReference>
<comment type="similarity">
    <text evidence="1 4">Belongs to the glutathione peroxidase family.</text>
</comment>
<evidence type="ECO:0000313" key="7">
    <source>
        <dbReference type="Proteomes" id="UP001597199"/>
    </source>
</evidence>
<dbReference type="EMBL" id="JBHTOA010000046">
    <property type="protein sequence ID" value="MFD1399916.1"/>
    <property type="molecule type" value="Genomic_DNA"/>
</dbReference>
<reference evidence="7" key="1">
    <citation type="journal article" date="2019" name="Int. J. Syst. Evol. Microbiol.">
        <title>The Global Catalogue of Microorganisms (GCM) 10K type strain sequencing project: providing services to taxonomists for standard genome sequencing and annotation.</title>
        <authorList>
            <consortium name="The Broad Institute Genomics Platform"/>
            <consortium name="The Broad Institute Genome Sequencing Center for Infectious Disease"/>
            <person name="Wu L."/>
            <person name="Ma J."/>
        </authorList>
    </citation>
    <scope>NUCLEOTIDE SEQUENCE [LARGE SCALE GENOMIC DNA]</scope>
    <source>
        <strain evidence="7">CCM 9110</strain>
    </source>
</reference>
<dbReference type="CDD" id="cd00340">
    <property type="entry name" value="GSH_Peroxidase"/>
    <property type="match status" value="1"/>
</dbReference>
<dbReference type="Gene3D" id="3.40.30.10">
    <property type="entry name" value="Glutaredoxin"/>
    <property type="match status" value="1"/>
</dbReference>
<evidence type="ECO:0000256" key="2">
    <source>
        <dbReference type="ARBA" id="ARBA00022559"/>
    </source>
</evidence>
<dbReference type="PRINTS" id="PR01011">
    <property type="entry name" value="GLUTPROXDASE"/>
</dbReference>
<dbReference type="RefSeq" id="WP_204118877.1">
    <property type="nucleotide sequence ID" value="NZ_BOLV01000009.1"/>
</dbReference>
<protein>
    <recommendedName>
        <fullName evidence="4">Glutathione peroxidase</fullName>
    </recommendedName>
</protein>
<dbReference type="PROSITE" id="PS00460">
    <property type="entry name" value="GLUTATHIONE_PEROXID_1"/>
    <property type="match status" value="1"/>
</dbReference>
<dbReference type="Proteomes" id="UP001597199">
    <property type="component" value="Unassembled WGS sequence"/>
</dbReference>
<sequence>MSVYDYTVTREDGTSYSLSQYQGQPLIIVNTATKCGFAPQFEQLEALYKKYQGQGLMVLGFPSDQFHQELEDGAAAAQACRTTWGVTFPMHQMIKVNGEDADPLFEYLKAEAPGALGNAIKWNFTKFLVNGDGKVVARYAPKTTPEKMVPDIEKLLAQAEY</sequence>
<dbReference type="PROSITE" id="PS51352">
    <property type="entry name" value="THIOREDOXIN_2"/>
    <property type="match status" value="1"/>
</dbReference>
<dbReference type="InterPro" id="IPR029759">
    <property type="entry name" value="GPX_AS"/>
</dbReference>
<evidence type="ECO:0000256" key="3">
    <source>
        <dbReference type="ARBA" id="ARBA00023002"/>
    </source>
</evidence>
<name>A0ABW4BIS6_9LACO</name>
<dbReference type="InterPro" id="IPR000889">
    <property type="entry name" value="Glutathione_peroxidase"/>
</dbReference>
<dbReference type="PANTHER" id="PTHR11592">
    <property type="entry name" value="GLUTATHIONE PEROXIDASE"/>
    <property type="match status" value="1"/>
</dbReference>
<evidence type="ECO:0000256" key="4">
    <source>
        <dbReference type="RuleBase" id="RU000499"/>
    </source>
</evidence>
<keyword evidence="3 4" id="KW-0560">Oxidoreductase</keyword>
<keyword evidence="2 4" id="KW-0575">Peroxidase</keyword>